<dbReference type="InterPro" id="IPR023631">
    <property type="entry name" value="Amidase_dom"/>
</dbReference>
<dbReference type="Gene3D" id="3.90.1300.10">
    <property type="entry name" value="Amidase signature (AS) domain"/>
    <property type="match status" value="1"/>
</dbReference>
<dbReference type="EMBL" id="REGA01000005">
    <property type="protein sequence ID" value="RQG95458.1"/>
    <property type="molecule type" value="Genomic_DNA"/>
</dbReference>
<dbReference type="PANTHER" id="PTHR11895:SF7">
    <property type="entry name" value="GLUTAMYL-TRNA(GLN) AMIDOTRANSFERASE SUBUNIT A, MITOCHONDRIAL"/>
    <property type="match status" value="1"/>
</dbReference>
<keyword evidence="4" id="KW-1185">Reference proteome</keyword>
<dbReference type="AlphaFoldDB" id="A0A3N6LXF7"/>
<accession>A0A3N6LXF7</accession>
<proteinExistence type="predicted"/>
<comment type="caution">
    <text evidence="3">The sequence shown here is derived from an EMBL/GenBank/DDBJ whole genome shotgun (WGS) entry which is preliminary data.</text>
</comment>
<dbReference type="Pfam" id="PF01425">
    <property type="entry name" value="Amidase"/>
    <property type="match status" value="1"/>
</dbReference>
<dbReference type="Proteomes" id="UP000282323">
    <property type="component" value="Unassembled WGS sequence"/>
</dbReference>
<dbReference type="PANTHER" id="PTHR11895">
    <property type="entry name" value="TRANSAMIDASE"/>
    <property type="match status" value="1"/>
</dbReference>
<dbReference type="InterPro" id="IPR000120">
    <property type="entry name" value="Amidase"/>
</dbReference>
<sequence>MASDLCSSSAVELAEKIKTGELSSVDVVDAHLNRIYERNDTVNSFLTVMEDEARTAAREADRAVRDGKHLGPLHGVPVGIKDLYDVAGVPTSMGCKLYEDDVAEEDGVVAKRVKQAGGVIIGKTNTSQFGRGGNTRNELRDPCITPFDEERTAGGSSGGSCAATADGQVPIAHGSDGGGSIRIPASFCGVYGLKPSFGRIPMIKRPDAFAHHTPMLNIGPISRHVADAALMLDVMAGPHERDPFSLPAPATPYLDATTNSIDGLDIAVCRNFTNFPLREDVESVINDAVSDIDSKTGANVERIQLDFDYTHQEVLDIMYNCWNEVRRAASDENFRKEHTEEEHAAYRDVLQPHTQYNVKSGHETGAVEYKQTQNIRTEIYDTIADIFESYDLLISPVVSIPAFDKRIKEPDEIDGEPIPEHGWHYTAMFNYTGHPAASVPAGLTPEGLPVGLQLIGPRLADKTVIAASATIEDVRPWHDTYSI</sequence>
<evidence type="ECO:0000259" key="2">
    <source>
        <dbReference type="Pfam" id="PF01425"/>
    </source>
</evidence>
<dbReference type="SUPFAM" id="SSF75304">
    <property type="entry name" value="Amidase signature (AS) enzymes"/>
    <property type="match status" value="1"/>
</dbReference>
<dbReference type="RefSeq" id="WP_124195168.1">
    <property type="nucleotide sequence ID" value="NZ_REGA01000005.1"/>
</dbReference>
<reference evidence="3 4" key="1">
    <citation type="submission" date="2018-10" db="EMBL/GenBank/DDBJ databases">
        <title>Natrarchaeobius chitinivorans gen. nov., sp. nov., and Natrarchaeobius haloalkaliphilus sp. nov., alkaliphilic, chitin-utilizing haloarchaea from hypersaline alkaline lakes.</title>
        <authorList>
            <person name="Sorokin D.Y."/>
            <person name="Elcheninov A.G."/>
            <person name="Kostrikina N.A."/>
            <person name="Bale N.J."/>
            <person name="Sinninghe Damste J.S."/>
            <person name="Khijniak T.V."/>
            <person name="Kublanov I.V."/>
            <person name="Toshchakov S.V."/>
        </authorList>
    </citation>
    <scope>NUCLEOTIDE SEQUENCE [LARGE SCALE GENOMIC DNA]</scope>
    <source>
        <strain evidence="3 4">AArcht4T</strain>
    </source>
</reference>
<feature type="region of interest" description="Disordered" evidence="1">
    <location>
        <begin position="131"/>
        <end position="161"/>
    </location>
</feature>
<gene>
    <name evidence="3" type="ORF">EA473_08325</name>
</gene>
<organism evidence="3 4">
    <name type="scientific">Natrarchaeobius chitinivorans</name>
    <dbReference type="NCBI Taxonomy" id="1679083"/>
    <lineage>
        <taxon>Archaea</taxon>
        <taxon>Methanobacteriati</taxon>
        <taxon>Methanobacteriota</taxon>
        <taxon>Stenosarchaea group</taxon>
        <taxon>Halobacteria</taxon>
        <taxon>Halobacteriales</taxon>
        <taxon>Natrialbaceae</taxon>
        <taxon>Natrarchaeobius</taxon>
    </lineage>
</organism>
<evidence type="ECO:0000313" key="4">
    <source>
        <dbReference type="Proteomes" id="UP000282323"/>
    </source>
</evidence>
<evidence type="ECO:0000256" key="1">
    <source>
        <dbReference type="SAM" id="MobiDB-lite"/>
    </source>
</evidence>
<feature type="domain" description="Amidase" evidence="2">
    <location>
        <begin position="26"/>
        <end position="464"/>
    </location>
</feature>
<dbReference type="OrthoDB" id="359273at2157"/>
<evidence type="ECO:0000313" key="3">
    <source>
        <dbReference type="EMBL" id="RQG95458.1"/>
    </source>
</evidence>
<protein>
    <submittedName>
        <fullName evidence="3">Amidase</fullName>
    </submittedName>
</protein>
<dbReference type="InterPro" id="IPR036928">
    <property type="entry name" value="AS_sf"/>
</dbReference>
<dbReference type="GO" id="GO:0003824">
    <property type="term" value="F:catalytic activity"/>
    <property type="evidence" value="ECO:0007669"/>
    <property type="project" value="InterPro"/>
</dbReference>
<name>A0A3N6LXF7_NATCH</name>